<dbReference type="AlphaFoldDB" id="A0A517WCK7"/>
<dbReference type="RefSeq" id="WP_145040428.1">
    <property type="nucleotide sequence ID" value="NZ_CP036347.1"/>
</dbReference>
<proteinExistence type="predicted"/>
<reference evidence="1 2" key="1">
    <citation type="submission" date="2019-02" db="EMBL/GenBank/DDBJ databases">
        <title>Deep-cultivation of Planctomycetes and their phenomic and genomic characterization uncovers novel biology.</title>
        <authorList>
            <person name="Wiegand S."/>
            <person name="Jogler M."/>
            <person name="Boedeker C."/>
            <person name="Pinto D."/>
            <person name="Vollmers J."/>
            <person name="Rivas-Marin E."/>
            <person name="Kohn T."/>
            <person name="Peeters S.H."/>
            <person name="Heuer A."/>
            <person name="Rast P."/>
            <person name="Oberbeckmann S."/>
            <person name="Bunk B."/>
            <person name="Jeske O."/>
            <person name="Meyerdierks A."/>
            <person name="Storesund J.E."/>
            <person name="Kallscheuer N."/>
            <person name="Luecker S."/>
            <person name="Lage O.M."/>
            <person name="Pohl T."/>
            <person name="Merkel B.J."/>
            <person name="Hornburger P."/>
            <person name="Mueller R.-W."/>
            <person name="Bruemmer F."/>
            <person name="Labrenz M."/>
            <person name="Spormann A.M."/>
            <person name="Op den Camp H."/>
            <person name="Overmann J."/>
            <person name="Amann R."/>
            <person name="Jetten M.S.M."/>
            <person name="Mascher T."/>
            <person name="Medema M.H."/>
            <person name="Devos D.P."/>
            <person name="Kaster A.-K."/>
            <person name="Ovreas L."/>
            <person name="Rohde M."/>
            <person name="Galperin M.Y."/>
            <person name="Jogler C."/>
        </authorList>
    </citation>
    <scope>NUCLEOTIDE SEQUENCE [LARGE SCALE GENOMIC DNA]</scope>
    <source>
        <strain evidence="1 2">V6</strain>
    </source>
</reference>
<evidence type="ECO:0000313" key="2">
    <source>
        <dbReference type="Proteomes" id="UP000320722"/>
    </source>
</evidence>
<dbReference type="Proteomes" id="UP000320722">
    <property type="component" value="Chromosome"/>
</dbReference>
<organism evidence="1 2">
    <name type="scientific">Gimesia chilikensis</name>
    <dbReference type="NCBI Taxonomy" id="2605989"/>
    <lineage>
        <taxon>Bacteria</taxon>
        <taxon>Pseudomonadati</taxon>
        <taxon>Planctomycetota</taxon>
        <taxon>Planctomycetia</taxon>
        <taxon>Planctomycetales</taxon>
        <taxon>Planctomycetaceae</taxon>
        <taxon>Gimesia</taxon>
    </lineage>
</organism>
<accession>A0A5A8AU75</accession>
<dbReference type="InterPro" id="IPR007165">
    <property type="entry name" value="Phage_holin_4_2"/>
</dbReference>
<accession>A0A517WCK7</accession>
<dbReference type="EMBL" id="CP036347">
    <property type="protein sequence ID" value="QDU02984.1"/>
    <property type="molecule type" value="Genomic_DNA"/>
</dbReference>
<evidence type="ECO:0000313" key="1">
    <source>
        <dbReference type="EMBL" id="QDU02984.1"/>
    </source>
</evidence>
<dbReference type="Pfam" id="PF04020">
    <property type="entry name" value="Phage_holin_4_2"/>
    <property type="match status" value="1"/>
</dbReference>
<name>A0A517WCK7_9PLAN</name>
<sequence>MLRLLASTVLYVLGNAIGIVVAAQLLPGFSIDFWSIVFVAAIFTLIVVVFTPLLIKISIKNVPQMSGGVALVAILVGLIGTSMFSDGLKISGLTTWILAPLIIWVVALIAGLVLPLFLFKKTLEKVKES</sequence>
<protein>
    <submittedName>
        <fullName evidence="1">Uncharacterized protein</fullName>
    </submittedName>
</protein>
<gene>
    <name evidence="1" type="ORF">V6x_26930</name>
</gene>